<feature type="signal peptide" evidence="4">
    <location>
        <begin position="1"/>
        <end position="24"/>
    </location>
</feature>
<reference evidence="5" key="1">
    <citation type="submission" date="2023-08" db="EMBL/GenBank/DDBJ databases">
        <authorList>
            <person name="Audoor S."/>
            <person name="Bilcke G."/>
        </authorList>
    </citation>
    <scope>NUCLEOTIDE SEQUENCE</scope>
</reference>
<dbReference type="InterPro" id="IPR047150">
    <property type="entry name" value="SGT"/>
</dbReference>
<feature type="repeat" description="TPR" evidence="3">
    <location>
        <begin position="159"/>
        <end position="192"/>
    </location>
</feature>
<dbReference type="Gene3D" id="1.25.40.10">
    <property type="entry name" value="Tetratricopeptide repeat domain"/>
    <property type="match status" value="1"/>
</dbReference>
<evidence type="ECO:0000313" key="5">
    <source>
        <dbReference type="EMBL" id="CAJ1947267.1"/>
    </source>
</evidence>
<name>A0AAD2FNU4_9STRA</name>
<keyword evidence="4" id="KW-0732">Signal</keyword>
<dbReference type="GO" id="GO:0072380">
    <property type="term" value="C:TRC complex"/>
    <property type="evidence" value="ECO:0007669"/>
    <property type="project" value="TreeGrafter"/>
</dbReference>
<evidence type="ECO:0000256" key="2">
    <source>
        <dbReference type="ARBA" id="ARBA00022803"/>
    </source>
</evidence>
<keyword evidence="1" id="KW-0677">Repeat</keyword>
<protein>
    <submittedName>
        <fullName evidence="5">Uncharacterized protein</fullName>
    </submittedName>
</protein>
<dbReference type="InterPro" id="IPR013105">
    <property type="entry name" value="TPR_2"/>
</dbReference>
<dbReference type="PANTHER" id="PTHR45831">
    <property type="entry name" value="LD24721P"/>
    <property type="match status" value="1"/>
</dbReference>
<dbReference type="InterPro" id="IPR019734">
    <property type="entry name" value="TPR_rpt"/>
</dbReference>
<dbReference type="GO" id="GO:0006620">
    <property type="term" value="P:post-translational protein targeting to endoplasmic reticulum membrane"/>
    <property type="evidence" value="ECO:0007669"/>
    <property type="project" value="TreeGrafter"/>
</dbReference>
<accession>A0AAD2FNU4</accession>
<evidence type="ECO:0000256" key="3">
    <source>
        <dbReference type="PROSITE-ProRule" id="PRU00339"/>
    </source>
</evidence>
<dbReference type="Proteomes" id="UP001295423">
    <property type="component" value="Unassembled WGS sequence"/>
</dbReference>
<organism evidence="5 6">
    <name type="scientific">Cylindrotheca closterium</name>
    <dbReference type="NCBI Taxonomy" id="2856"/>
    <lineage>
        <taxon>Eukaryota</taxon>
        <taxon>Sar</taxon>
        <taxon>Stramenopiles</taxon>
        <taxon>Ochrophyta</taxon>
        <taxon>Bacillariophyta</taxon>
        <taxon>Bacillariophyceae</taxon>
        <taxon>Bacillariophycidae</taxon>
        <taxon>Bacillariales</taxon>
        <taxon>Bacillariaceae</taxon>
        <taxon>Cylindrotheca</taxon>
    </lineage>
</organism>
<keyword evidence="2 3" id="KW-0802">TPR repeat</keyword>
<keyword evidence="6" id="KW-1185">Reference proteome</keyword>
<feature type="chain" id="PRO_5042059603" evidence="4">
    <location>
        <begin position="25"/>
        <end position="374"/>
    </location>
</feature>
<dbReference type="AlphaFoldDB" id="A0AAD2FNU4"/>
<evidence type="ECO:0000256" key="4">
    <source>
        <dbReference type="SAM" id="SignalP"/>
    </source>
</evidence>
<dbReference type="InterPro" id="IPR011990">
    <property type="entry name" value="TPR-like_helical_dom_sf"/>
</dbReference>
<dbReference type="PANTHER" id="PTHR45831:SF2">
    <property type="entry name" value="LD24721P"/>
    <property type="match status" value="1"/>
</dbReference>
<gene>
    <name evidence="5" type="ORF">CYCCA115_LOCUS11061</name>
</gene>
<dbReference type="Pfam" id="PF07719">
    <property type="entry name" value="TPR_2"/>
    <property type="match status" value="1"/>
</dbReference>
<dbReference type="EMBL" id="CAKOGP040001725">
    <property type="protein sequence ID" value="CAJ1947267.1"/>
    <property type="molecule type" value="Genomic_DNA"/>
</dbReference>
<dbReference type="GO" id="GO:0060090">
    <property type="term" value="F:molecular adaptor activity"/>
    <property type="evidence" value="ECO:0007669"/>
    <property type="project" value="TreeGrafter"/>
</dbReference>
<proteinExistence type="predicted"/>
<dbReference type="SUPFAM" id="SSF48452">
    <property type="entry name" value="TPR-like"/>
    <property type="match status" value="1"/>
</dbReference>
<comment type="caution">
    <text evidence="5">The sequence shown here is derived from an EMBL/GenBank/DDBJ whole genome shotgun (WGS) entry which is preliminary data.</text>
</comment>
<sequence>MVCKGKQWALFSLIAILYESEVSCFPAMVRHRRAIQKHPISFQALSMSGLFGEVQETQRRKDISDTLEWQIYVDQSKASLDRGAVATLDAFCGLATERVQIIPAILPKSKHRSPWVRCMSTKIGSTNIDVGNVDSVDKVYRILSKHLKVENVSKATCNCLRWKYEGNSYLEQGNLDLAIDAYNQALSNKPSTSMMGKQDGVILLLRASAFLKRAQAKKRKLTKITQDWVVPDVQEQQELFLASCNGGLGLANSVLRQIEIDGMKQKQTMQQIQYHHGLYQYALLRAAKDALRGTEILPKYPTSFLRAAEVLSELWNLGESRRYLERALALDATLEKSVTKLLERLERRQQILDKARATQEWPDDSLRLALDIAA</sequence>
<dbReference type="SMART" id="SM00028">
    <property type="entry name" value="TPR"/>
    <property type="match status" value="2"/>
</dbReference>
<evidence type="ECO:0000313" key="6">
    <source>
        <dbReference type="Proteomes" id="UP001295423"/>
    </source>
</evidence>
<evidence type="ECO:0000256" key="1">
    <source>
        <dbReference type="ARBA" id="ARBA00022737"/>
    </source>
</evidence>
<dbReference type="PROSITE" id="PS50005">
    <property type="entry name" value="TPR"/>
    <property type="match status" value="1"/>
</dbReference>
<dbReference type="GO" id="GO:0016020">
    <property type="term" value="C:membrane"/>
    <property type="evidence" value="ECO:0007669"/>
    <property type="project" value="TreeGrafter"/>
</dbReference>